<name>G9L104_MUSPF</name>
<feature type="non-terminal residue" evidence="2">
    <location>
        <position position="98"/>
    </location>
</feature>
<organism evidence="2">
    <name type="scientific">Mustela putorius furo</name>
    <name type="common">European domestic ferret</name>
    <name type="synonym">Mustela furo</name>
    <dbReference type="NCBI Taxonomy" id="9669"/>
    <lineage>
        <taxon>Eukaryota</taxon>
        <taxon>Metazoa</taxon>
        <taxon>Chordata</taxon>
        <taxon>Craniata</taxon>
        <taxon>Vertebrata</taxon>
        <taxon>Euteleostomi</taxon>
        <taxon>Mammalia</taxon>
        <taxon>Eutheria</taxon>
        <taxon>Laurasiatheria</taxon>
        <taxon>Carnivora</taxon>
        <taxon>Caniformia</taxon>
        <taxon>Musteloidea</taxon>
        <taxon>Mustelidae</taxon>
        <taxon>Mustelinae</taxon>
        <taxon>Mustela</taxon>
    </lineage>
</organism>
<dbReference type="EMBL" id="JP022235">
    <property type="protein sequence ID" value="AES10833.1"/>
    <property type="molecule type" value="mRNA"/>
</dbReference>
<feature type="compositionally biased region" description="Low complexity" evidence="1">
    <location>
        <begin position="47"/>
        <end position="60"/>
    </location>
</feature>
<accession>G9L104</accession>
<evidence type="ECO:0000256" key="1">
    <source>
        <dbReference type="SAM" id="MobiDB-lite"/>
    </source>
</evidence>
<sequence>PGLQRAARTPALPPPSTAVHRAPSTAWGPSDVGSAEKCLNRPRPLDSDSSSSPPTASPAPEGRAGLSPAAGPVAPSSQRPLLLLPDGGQVPGVPGSQI</sequence>
<dbReference type="AlphaFoldDB" id="G9L104"/>
<reference evidence="2" key="1">
    <citation type="journal article" date="2013" name="J. Virol.">
        <title>Sequencing, annotation, and characterization of the influenza ferret infectome.</title>
        <authorList>
            <person name="Leon A.J."/>
            <person name="Banner D."/>
            <person name="Xu L."/>
            <person name="Ran L."/>
            <person name="Peng Z."/>
            <person name="Yi K."/>
            <person name="Chen C."/>
            <person name="Xu F."/>
            <person name="Huang J."/>
            <person name="Zhao Z."/>
            <person name="Lin Z."/>
            <person name="Huang S.H."/>
            <person name="Fang Y."/>
            <person name="Kelvin A.A."/>
            <person name="Ross T.M."/>
            <person name="Farooqui A."/>
            <person name="Kelvin D.J."/>
        </authorList>
    </citation>
    <scope>NUCLEOTIDE SEQUENCE</scope>
    <source>
        <tissue evidence="2">Lungs</tissue>
    </source>
</reference>
<protein>
    <submittedName>
        <fullName evidence="2">Mammalian retrotransposon derived 8b</fullName>
    </submittedName>
</protein>
<proteinExistence type="evidence at transcript level"/>
<feature type="non-terminal residue" evidence="2">
    <location>
        <position position="1"/>
    </location>
</feature>
<evidence type="ECO:0000313" key="2">
    <source>
        <dbReference type="EMBL" id="AES10833.1"/>
    </source>
</evidence>
<feature type="region of interest" description="Disordered" evidence="1">
    <location>
        <begin position="1"/>
        <end position="98"/>
    </location>
</feature>